<dbReference type="Pfam" id="PF00326">
    <property type="entry name" value="Peptidase_S9"/>
    <property type="match status" value="1"/>
</dbReference>
<evidence type="ECO:0000256" key="1">
    <source>
        <dbReference type="ARBA" id="ARBA00010040"/>
    </source>
</evidence>
<keyword evidence="8" id="KW-0031">Aminopeptidase</keyword>
<protein>
    <submittedName>
        <fullName evidence="8">Dipeptidyl aminopeptidase/acylaminoacyl peptidase</fullName>
    </submittedName>
</protein>
<accession>A0A1M4UIA9</accession>
<dbReference type="InterPro" id="IPR001375">
    <property type="entry name" value="Peptidase_S9_cat"/>
</dbReference>
<evidence type="ECO:0000256" key="3">
    <source>
        <dbReference type="ARBA" id="ARBA00022729"/>
    </source>
</evidence>
<dbReference type="GO" id="GO:0006508">
    <property type="term" value="P:proteolysis"/>
    <property type="evidence" value="ECO:0007669"/>
    <property type="project" value="UniProtKB-KW"/>
</dbReference>
<reference evidence="9" key="1">
    <citation type="submission" date="2016-11" db="EMBL/GenBank/DDBJ databases">
        <authorList>
            <person name="Varghese N."/>
            <person name="Submissions S."/>
        </authorList>
    </citation>
    <scope>NUCLEOTIDE SEQUENCE [LARGE SCALE GENOMIC DNA]</scope>
    <source>
        <strain evidence="9">DSM 14834</strain>
    </source>
</reference>
<dbReference type="FunFam" id="3.40.50.1820:FF:000028">
    <property type="entry name" value="S9 family peptidase"/>
    <property type="match status" value="1"/>
</dbReference>
<evidence type="ECO:0000256" key="6">
    <source>
        <dbReference type="SAM" id="SignalP"/>
    </source>
</evidence>
<keyword evidence="5" id="KW-0720">Serine protease</keyword>
<keyword evidence="4" id="KW-0378">Hydrolase</keyword>
<evidence type="ECO:0000313" key="8">
    <source>
        <dbReference type="EMBL" id="SHE56476.1"/>
    </source>
</evidence>
<keyword evidence="9" id="KW-1185">Reference proteome</keyword>
<dbReference type="PANTHER" id="PTHR42776">
    <property type="entry name" value="SERINE PEPTIDASE S9 FAMILY MEMBER"/>
    <property type="match status" value="1"/>
</dbReference>
<organism evidence="8 9">
    <name type="scientific">Thermomonas hydrothermalis</name>
    <dbReference type="NCBI Taxonomy" id="213588"/>
    <lineage>
        <taxon>Bacteria</taxon>
        <taxon>Pseudomonadati</taxon>
        <taxon>Pseudomonadota</taxon>
        <taxon>Gammaproteobacteria</taxon>
        <taxon>Lysobacterales</taxon>
        <taxon>Lysobacteraceae</taxon>
        <taxon>Thermomonas</taxon>
    </lineage>
</organism>
<dbReference type="Proteomes" id="UP000242857">
    <property type="component" value="Unassembled WGS sequence"/>
</dbReference>
<dbReference type="Pfam" id="PF07676">
    <property type="entry name" value="PD40"/>
    <property type="match status" value="4"/>
</dbReference>
<dbReference type="InterPro" id="IPR029058">
    <property type="entry name" value="AB_hydrolase_fold"/>
</dbReference>
<dbReference type="SUPFAM" id="SSF53474">
    <property type="entry name" value="alpha/beta-Hydrolases"/>
    <property type="match status" value="1"/>
</dbReference>
<evidence type="ECO:0000256" key="5">
    <source>
        <dbReference type="ARBA" id="ARBA00022825"/>
    </source>
</evidence>
<dbReference type="STRING" id="213588.SAMN02745204_00692"/>
<name>A0A1M4UIA9_9GAMM</name>
<dbReference type="InterPro" id="IPR011042">
    <property type="entry name" value="6-blade_b-propeller_TolB-like"/>
</dbReference>
<evidence type="ECO:0000256" key="2">
    <source>
        <dbReference type="ARBA" id="ARBA00022670"/>
    </source>
</evidence>
<proteinExistence type="inferred from homology"/>
<feature type="domain" description="Peptidase S9 prolyl oligopeptidase catalytic" evidence="7">
    <location>
        <begin position="478"/>
        <end position="688"/>
    </location>
</feature>
<feature type="signal peptide" evidence="6">
    <location>
        <begin position="1"/>
        <end position="19"/>
    </location>
</feature>
<dbReference type="SUPFAM" id="SSF82171">
    <property type="entry name" value="DPP6 N-terminal domain-like"/>
    <property type="match status" value="1"/>
</dbReference>
<evidence type="ECO:0000259" key="7">
    <source>
        <dbReference type="Pfam" id="PF00326"/>
    </source>
</evidence>
<gene>
    <name evidence="8" type="ORF">SAMN02745204_00692</name>
</gene>
<dbReference type="AlphaFoldDB" id="A0A1M4UIA9"/>
<evidence type="ECO:0000256" key="4">
    <source>
        <dbReference type="ARBA" id="ARBA00022801"/>
    </source>
</evidence>
<dbReference type="RefSeq" id="WP_072755240.1">
    <property type="nucleotide sequence ID" value="NZ_FQUK01000008.1"/>
</dbReference>
<dbReference type="Gene3D" id="3.40.50.1820">
    <property type="entry name" value="alpha/beta hydrolase"/>
    <property type="match status" value="1"/>
</dbReference>
<dbReference type="GO" id="GO:0004252">
    <property type="term" value="F:serine-type endopeptidase activity"/>
    <property type="evidence" value="ECO:0007669"/>
    <property type="project" value="TreeGrafter"/>
</dbReference>
<dbReference type="EMBL" id="FQUK01000008">
    <property type="protein sequence ID" value="SHE56476.1"/>
    <property type="molecule type" value="Genomic_DNA"/>
</dbReference>
<dbReference type="GO" id="GO:0004177">
    <property type="term" value="F:aminopeptidase activity"/>
    <property type="evidence" value="ECO:0007669"/>
    <property type="project" value="UniProtKB-KW"/>
</dbReference>
<evidence type="ECO:0000313" key="9">
    <source>
        <dbReference type="Proteomes" id="UP000242857"/>
    </source>
</evidence>
<dbReference type="OrthoDB" id="9812921at2"/>
<dbReference type="PANTHER" id="PTHR42776:SF13">
    <property type="entry name" value="DIPEPTIDYL-PEPTIDASE 5"/>
    <property type="match status" value="1"/>
</dbReference>
<keyword evidence="3 6" id="KW-0732">Signal</keyword>
<dbReference type="InterPro" id="IPR011659">
    <property type="entry name" value="WD40"/>
</dbReference>
<keyword evidence="2" id="KW-0645">Protease</keyword>
<dbReference type="Gene3D" id="2.120.10.30">
    <property type="entry name" value="TolB, C-terminal domain"/>
    <property type="match status" value="2"/>
</dbReference>
<feature type="chain" id="PRO_5013064473" evidence="6">
    <location>
        <begin position="20"/>
        <end position="689"/>
    </location>
</feature>
<sequence>MLRHALLPLLLALAVPAGAAQPAPRGFTVQDLAYMDRYSSPTLSPDGRVLVFAKRSVNKDSNKATTTLWMRNLVSRDMTPPRQVSPDGWSVNSPAFSPDGRTLYFLSAKSGSMQLYAMPVQGGEPRRLTDFPIDVDAYKLSPDGKQVALALAVFPECKADLACTKHKLDEAAARKNTGVVFDRLFIRHWDAWNDGRLNRVFAAPLDGTGMLTSATLLSGAIHGDIPSKPFGDLSDFAWSPDGKTVAMSVRLANREEPWSTNFDIWLVNADGSGARNLTAANKAWDAGPVFSRDGKTLYYRAMRRPGFEADRFALMAMDLASGKTREIAPRWDASADGITLSADGKWIYTTAQHLGQHPLFRVSLGSGKVETVVKDGSVSAFDLAGPTLALARNSMTTGDVIYTTSTDGKAPLRAITPTASQMLPDVAWGQYEQFRFTGWNDETVYGYVVKPWNYQPGRKYPVAFLIHGGPQGSFGNGWSYRWNPQTYAGQGYAVVMIDFHGSTGYGQAFTDAISGHWGDRPLEDLQKGWAAALQQYPFLDGDNACALGASYGGFMAFWIAGNWNQPWKCIVAHDGVFDNFMMGYATEELWFSEWENGGTPYDNPEGYQRFNPANHVKDWRVPILIIHGQQDFRIPVEQGIAAFTAAQRRGIESKFLYFPDENHWVLKPQNSVQWHETVNAWLREHIGSQ</sequence>
<comment type="similarity">
    <text evidence="1">Belongs to the peptidase S9C family.</text>
</comment>